<dbReference type="EMBL" id="FRAU01000014">
    <property type="protein sequence ID" value="SHL10169.1"/>
    <property type="molecule type" value="Genomic_DNA"/>
</dbReference>
<dbReference type="SMART" id="SM00216">
    <property type="entry name" value="VWD"/>
    <property type="match status" value="1"/>
</dbReference>
<dbReference type="RefSeq" id="WP_143149631.1">
    <property type="nucleotide sequence ID" value="NZ_FRAU01000014.1"/>
</dbReference>
<evidence type="ECO:0000259" key="3">
    <source>
        <dbReference type="PROSITE" id="PS51233"/>
    </source>
</evidence>
<dbReference type="InterPro" id="IPR036116">
    <property type="entry name" value="FN3_sf"/>
</dbReference>
<keyword evidence="5" id="KW-1185">Reference proteome</keyword>
<dbReference type="PANTHER" id="PTHR13802">
    <property type="entry name" value="MUCIN 4-RELATED"/>
    <property type="match status" value="1"/>
</dbReference>
<organism evidence="4 5">
    <name type="scientific">Rhodothermus profundi</name>
    <dbReference type="NCBI Taxonomy" id="633813"/>
    <lineage>
        <taxon>Bacteria</taxon>
        <taxon>Pseudomonadati</taxon>
        <taxon>Rhodothermota</taxon>
        <taxon>Rhodothermia</taxon>
        <taxon>Rhodothermales</taxon>
        <taxon>Rhodothermaceae</taxon>
        <taxon>Rhodothermus</taxon>
    </lineage>
</organism>
<feature type="domain" description="VWFD" evidence="3">
    <location>
        <begin position="962"/>
        <end position="1155"/>
    </location>
</feature>
<dbReference type="InterPro" id="IPR003961">
    <property type="entry name" value="FN3_dom"/>
</dbReference>
<accession>A0A1M6XWB1</accession>
<dbReference type="SUPFAM" id="SSF49265">
    <property type="entry name" value="Fibronectin type III"/>
    <property type="match status" value="1"/>
</dbReference>
<dbReference type="CDD" id="cd00063">
    <property type="entry name" value="FN3"/>
    <property type="match status" value="1"/>
</dbReference>
<dbReference type="OrthoDB" id="574668at2"/>
<gene>
    <name evidence="4" type="ORF">SAMN04488087_2720</name>
</gene>
<dbReference type="InterPro" id="IPR013783">
    <property type="entry name" value="Ig-like_fold"/>
</dbReference>
<evidence type="ECO:0000259" key="2">
    <source>
        <dbReference type="PROSITE" id="PS50853"/>
    </source>
</evidence>
<feature type="non-terminal residue" evidence="4">
    <location>
        <position position="1815"/>
    </location>
</feature>
<proteinExistence type="predicted"/>
<feature type="non-terminal residue" evidence="4">
    <location>
        <position position="1"/>
    </location>
</feature>
<dbReference type="Gene3D" id="2.60.40.10">
    <property type="entry name" value="Immunoglobulins"/>
    <property type="match status" value="1"/>
</dbReference>
<dbReference type="PROSITE" id="PS51233">
    <property type="entry name" value="VWFD"/>
    <property type="match status" value="1"/>
</dbReference>
<reference evidence="5" key="1">
    <citation type="submission" date="2016-11" db="EMBL/GenBank/DDBJ databases">
        <authorList>
            <person name="Varghese N."/>
            <person name="Submissions S."/>
        </authorList>
    </citation>
    <scope>NUCLEOTIDE SEQUENCE [LARGE SCALE GENOMIC DNA]</scope>
    <source>
        <strain evidence="5">DSM 22212</strain>
    </source>
</reference>
<feature type="region of interest" description="Disordered" evidence="1">
    <location>
        <begin position="942"/>
        <end position="964"/>
    </location>
</feature>
<dbReference type="SMART" id="SM00060">
    <property type="entry name" value="FN3"/>
    <property type="match status" value="1"/>
</dbReference>
<evidence type="ECO:0000313" key="5">
    <source>
        <dbReference type="Proteomes" id="UP000185812"/>
    </source>
</evidence>
<feature type="region of interest" description="Disordered" evidence="1">
    <location>
        <begin position="96"/>
        <end position="122"/>
    </location>
</feature>
<evidence type="ECO:0000313" key="4">
    <source>
        <dbReference type="EMBL" id="SHL10169.1"/>
    </source>
</evidence>
<dbReference type="STRING" id="633813.SAMN04488087_2720"/>
<name>A0A1M6XWB1_9BACT</name>
<dbReference type="Pfam" id="PF00094">
    <property type="entry name" value="VWD"/>
    <property type="match status" value="1"/>
</dbReference>
<dbReference type="Proteomes" id="UP000185812">
    <property type="component" value="Unassembled WGS sequence"/>
</dbReference>
<protein>
    <submittedName>
        <fullName evidence="4">von Willebrand factor type D domain-containing protein</fullName>
    </submittedName>
</protein>
<dbReference type="InterPro" id="IPR001846">
    <property type="entry name" value="VWF_type-D"/>
</dbReference>
<feature type="domain" description="Fibronectin type-III" evidence="2">
    <location>
        <begin position="11"/>
        <end position="108"/>
    </location>
</feature>
<dbReference type="PROSITE" id="PS50853">
    <property type="entry name" value="FN3"/>
    <property type="match status" value="1"/>
</dbReference>
<evidence type="ECO:0000256" key="1">
    <source>
        <dbReference type="SAM" id="MobiDB-lite"/>
    </source>
</evidence>
<dbReference type="InterPro" id="IPR051495">
    <property type="entry name" value="Epithelial_Barrier/Signaling"/>
</dbReference>
<dbReference type="PANTHER" id="PTHR13802:SF65">
    <property type="entry name" value="NIDOGEN"/>
    <property type="match status" value="1"/>
</dbReference>
<sequence length="1815" mass="196480">EGALCFFWPLTAAIPQEIAAVPGDGSVVLTWQAARGALSYNVYLAAEPGVTKANWHTKTEGRQLENVRSPLVITGLRNDQPYYFVVTAVGVRGESRESNEVQAVPQPSPFAAPGPRSGRGLGADSVRLGPPLQGKTLVAHDGAVAIIIAPQELTLEPGEMRTLGVWLEDADGNRFAGSADYLEVVVAGQGWRLQWAAPGNLQVEAPAAGAGGDSVLVLEVRSSLLADSTYYAGQALVRLVRIRPEVVVVPEERVVWPTSYPLSAEEQARREELFSLMQWEQAEALSNTAPGLVIGVVLREDTSGLYQVGQRIVSKGEGFSLGGQIEHVVARNDTYVLLRMRLLPLEALYVSYPFPDPQQILQRGLSPFNPNAVRLILEQQEESLYKKPKSPCQKSVKLRVSNVGSLITVSLISSFNCSWPRGNSGVSASFTVVFSVGLQTRNWTLIDTARLYRSLITLPVPGMNILSFASIAALLDKIDLTLSIDVGVSLGYFLVARSEFDIEGLFYAVPLFPGTLFYSLGRMAGGMAISVGLGKAKFAGLKAALQGEDTVSLPIITFSAGVKGSLGLNLGKMLQFENPIQFARVEPYVRLQLLDIPKEAGFSPDGLSYYKATVNLLPLTVGPLLGFFKAQGLITPGLNRIEKKWAVIQLGVSPYLTIAPQGLTPHGAITRGRDARPITKSLITLSAGRKIQLFVEGTLLAKIGGEAALDLLNLPLFEVQIGDVKLGGVRVNTEERRISGILEGYSDWADPVFLYHLKSAGSNTSSAQPHALQLSEAPILLGTGERTGNTFAFTYDDTPIDCSVPEGGRAYLLSFITIPILNFSIPLGYSYLGAVDLCDPEFALQPASLNFTGRQGDRLQKTTQAIARSASMVTVTVLQLDGPFTMIPLQATISRPDTSAAFTVHTECTGERLNQRLTGRALLAFDTGQKQVRRTLSIALSCQNNEDDPDENPPITGDLPPARASSWGDPHLTTFDRLSYDFHAIGDYLAARSMLPGDLFEIQVRHKPFGSSNRVSGNAALAANVEGHRVEIYHDSAATFPAVWINGQRIEGTHWTQSLSGGGSVVARESQVVVSWKDGSALTVWQRGIILDYQVLINGFRRGYLIGLLGDGDGNPGNDLRLKDGTILPTTREKDLYLTPFRDDWRIPLGSKESLFSQGPDLYTPFFPDPDGLFTLEDLPEELRAWAELTCRLQGIVTTQILQACMLDVAITRDPKWAASSLGVDPNVPGVHTQPRALLVPLGSPDRTHQIGALVTGVEDKTLFWEGSAGLFIQQQTNNRVAVSVPDVEGVYEVRAYLASDSSIKDVAYVLVRPPTYAVWTGAGDGRSFSDCANWLNNQCPGPNNDVYLLVSRPVTIDLDGREVYALIAQGPITFKGNLTLRTGGELRHRIDLSASQIPPAVAAQVSVSEVSSGKTPPLVAAQDAAIWEGGTLTIHQGALQLYGKVRLRGALTGTLINHGQLTLPESGSGYILTLQAGSQLENRGIIEQIGRLLIRDASVQLRNLGTWILREKGTDRADLLTLSSSVTASFTNQGHMVYQTSGTTNWSNLNFTHEGMLEVQSGTWTLQGGHLTLADSATLIVADSATLFKKFGSLTSRMRQPTPIAGTFRLENATLQTSTTDFTQNGLELRNVALDGRLINHGRLQLSRSIASYDLTLQPGSHLENHGTFEQIESRLRITDSSAQIQNFGSWTFTGTHGSQLFTSSNSIRASFTNQGRIIHQAAGTTSWSNFNFTHEGVLEIRNGTWSWARGELILTDSAILIVADSAALIKGGGTVTLTIPQPMPIAGSFRLQNTTLQTSTTYFTQNGLELRNV</sequence>